<evidence type="ECO:0000313" key="3">
    <source>
        <dbReference type="Proteomes" id="UP000447434"/>
    </source>
</evidence>
<protein>
    <submittedName>
        <fullName evidence="2">Uncharacterized protein</fullName>
    </submittedName>
</protein>
<dbReference type="AlphaFoldDB" id="A0A6A4PS71"/>
<comment type="caution">
    <text evidence="2">The sequence shown here is derived from an EMBL/GenBank/DDBJ whole genome shotgun (WGS) entry which is preliminary data.</text>
</comment>
<evidence type="ECO:0000256" key="1">
    <source>
        <dbReference type="SAM" id="MobiDB-lite"/>
    </source>
</evidence>
<proteinExistence type="predicted"/>
<feature type="region of interest" description="Disordered" evidence="1">
    <location>
        <begin position="1"/>
        <end position="46"/>
    </location>
</feature>
<feature type="compositionally biased region" description="Basic and acidic residues" evidence="1">
    <location>
        <begin position="1"/>
        <end position="18"/>
    </location>
</feature>
<dbReference type="Proteomes" id="UP000447434">
    <property type="component" value="Chromosome 11"/>
</dbReference>
<gene>
    <name evidence="2" type="ORF">Lalb_Chr11g0070721</name>
</gene>
<organism evidence="2 3">
    <name type="scientific">Lupinus albus</name>
    <name type="common">White lupine</name>
    <name type="synonym">Lupinus termis</name>
    <dbReference type="NCBI Taxonomy" id="3870"/>
    <lineage>
        <taxon>Eukaryota</taxon>
        <taxon>Viridiplantae</taxon>
        <taxon>Streptophyta</taxon>
        <taxon>Embryophyta</taxon>
        <taxon>Tracheophyta</taxon>
        <taxon>Spermatophyta</taxon>
        <taxon>Magnoliopsida</taxon>
        <taxon>eudicotyledons</taxon>
        <taxon>Gunneridae</taxon>
        <taxon>Pentapetalae</taxon>
        <taxon>rosids</taxon>
        <taxon>fabids</taxon>
        <taxon>Fabales</taxon>
        <taxon>Fabaceae</taxon>
        <taxon>Papilionoideae</taxon>
        <taxon>50 kb inversion clade</taxon>
        <taxon>genistoids sensu lato</taxon>
        <taxon>core genistoids</taxon>
        <taxon>Genisteae</taxon>
        <taxon>Lupinus</taxon>
    </lineage>
</organism>
<accession>A0A6A4PS71</accession>
<reference evidence="3" key="1">
    <citation type="journal article" date="2020" name="Nat. Commun.">
        <title>Genome sequence of the cluster root forming white lupin.</title>
        <authorList>
            <person name="Hufnagel B."/>
            <person name="Marques A."/>
            <person name="Soriano A."/>
            <person name="Marques L."/>
            <person name="Divol F."/>
            <person name="Doumas P."/>
            <person name="Sallet E."/>
            <person name="Mancinotti D."/>
            <person name="Carrere S."/>
            <person name="Marande W."/>
            <person name="Arribat S."/>
            <person name="Keller J."/>
            <person name="Huneau C."/>
            <person name="Blein T."/>
            <person name="Aime D."/>
            <person name="Laguerre M."/>
            <person name="Taylor J."/>
            <person name="Schubert V."/>
            <person name="Nelson M."/>
            <person name="Geu-Flores F."/>
            <person name="Crespi M."/>
            <person name="Gallardo-Guerrero K."/>
            <person name="Delaux P.-M."/>
            <person name="Salse J."/>
            <person name="Berges H."/>
            <person name="Guyot R."/>
            <person name="Gouzy J."/>
            <person name="Peret B."/>
        </authorList>
    </citation>
    <scope>NUCLEOTIDE SEQUENCE [LARGE SCALE GENOMIC DNA]</scope>
    <source>
        <strain evidence="3">cv. Amiga</strain>
    </source>
</reference>
<sequence>MVIDEHSATTPTKLEHASKKTKVVKSKHKENKSWSKSSNKESSGEVVSKTNNYCAHLMKYIHKLPIDSIIIIVANNEGKTYISTSSNL</sequence>
<keyword evidence="3" id="KW-1185">Reference proteome</keyword>
<name>A0A6A4PS71_LUPAL</name>
<feature type="compositionally biased region" description="Basic residues" evidence="1">
    <location>
        <begin position="19"/>
        <end position="30"/>
    </location>
</feature>
<evidence type="ECO:0000313" key="2">
    <source>
        <dbReference type="EMBL" id="KAE9604360.1"/>
    </source>
</evidence>
<dbReference type="EMBL" id="WOCE01000011">
    <property type="protein sequence ID" value="KAE9604360.1"/>
    <property type="molecule type" value="Genomic_DNA"/>
</dbReference>